<dbReference type="Gene3D" id="3.30.420.10">
    <property type="entry name" value="Ribonuclease H-like superfamily/Ribonuclease H"/>
    <property type="match status" value="1"/>
</dbReference>
<dbReference type="InterPro" id="IPR050951">
    <property type="entry name" value="Retrovirus_Pol_polyprotein"/>
</dbReference>
<dbReference type="PANTHER" id="PTHR37984">
    <property type="entry name" value="PROTEIN CBG26694"/>
    <property type="match status" value="1"/>
</dbReference>
<dbReference type="EMBL" id="BGPR01000059">
    <property type="protein sequence ID" value="GBL88301.1"/>
    <property type="molecule type" value="Genomic_DNA"/>
</dbReference>
<dbReference type="InterPro" id="IPR012337">
    <property type="entry name" value="RNaseH-like_sf"/>
</dbReference>
<protein>
    <recommendedName>
        <fullName evidence="1">RNA-directed DNA polymerase</fullName>
        <ecNumber evidence="1">2.7.7.49</ecNumber>
    </recommendedName>
</protein>
<evidence type="ECO:0000256" key="1">
    <source>
        <dbReference type="ARBA" id="ARBA00012493"/>
    </source>
</evidence>
<feature type="domain" description="Integrase catalytic" evidence="2">
    <location>
        <begin position="51"/>
        <end position="131"/>
    </location>
</feature>
<gene>
    <name evidence="3" type="primary">POL_748</name>
    <name evidence="3" type="ORF">AVEN_102979_1</name>
</gene>
<dbReference type="OrthoDB" id="6435711at2759"/>
<dbReference type="EC" id="2.7.7.49" evidence="1"/>
<dbReference type="InterPro" id="IPR036397">
    <property type="entry name" value="RNaseH_sf"/>
</dbReference>
<evidence type="ECO:0000259" key="2">
    <source>
        <dbReference type="PROSITE" id="PS50994"/>
    </source>
</evidence>
<organism evidence="3 4">
    <name type="scientific">Araneus ventricosus</name>
    <name type="common">Orbweaver spider</name>
    <name type="synonym">Epeira ventricosa</name>
    <dbReference type="NCBI Taxonomy" id="182803"/>
    <lineage>
        <taxon>Eukaryota</taxon>
        <taxon>Metazoa</taxon>
        <taxon>Ecdysozoa</taxon>
        <taxon>Arthropoda</taxon>
        <taxon>Chelicerata</taxon>
        <taxon>Arachnida</taxon>
        <taxon>Araneae</taxon>
        <taxon>Araneomorphae</taxon>
        <taxon>Entelegynae</taxon>
        <taxon>Araneoidea</taxon>
        <taxon>Araneidae</taxon>
        <taxon>Araneus</taxon>
    </lineage>
</organism>
<reference evidence="3 4" key="1">
    <citation type="journal article" date="2019" name="Sci. Rep.">
        <title>Orb-weaving spider Araneus ventricosus genome elucidates the spidroin gene catalogue.</title>
        <authorList>
            <person name="Kono N."/>
            <person name="Nakamura H."/>
            <person name="Ohtoshi R."/>
            <person name="Moran D.A.P."/>
            <person name="Shinohara A."/>
            <person name="Yoshida Y."/>
            <person name="Fujiwara M."/>
            <person name="Mori M."/>
            <person name="Tomita M."/>
            <person name="Arakawa K."/>
        </authorList>
    </citation>
    <scope>NUCLEOTIDE SEQUENCE [LARGE SCALE GENOMIC DNA]</scope>
</reference>
<dbReference type="PANTHER" id="PTHR37984:SF15">
    <property type="entry name" value="INTEGRASE CATALYTIC DOMAIN-CONTAINING PROTEIN"/>
    <property type="match status" value="1"/>
</dbReference>
<accession>A0A4Y2B7D6</accession>
<sequence>MCLEGTSDHLGVLETKDRLVRHFFWPNCNKDIEEFIRTCDPCQRVGKTTYKKKEPLVAVLVISEVFSKISVDVCGPLPTSTQGNKFIITVMCLASKYPDAVPTSNITSKSVVNALLQIFSRMGFPREIQTD</sequence>
<comment type="caution">
    <text evidence="3">The sequence shown here is derived from an EMBL/GenBank/DDBJ whole genome shotgun (WGS) entry which is preliminary data.</text>
</comment>
<dbReference type="Pfam" id="PF17921">
    <property type="entry name" value="Integrase_H2C2"/>
    <property type="match status" value="1"/>
</dbReference>
<dbReference type="GO" id="GO:0015074">
    <property type="term" value="P:DNA integration"/>
    <property type="evidence" value="ECO:0007669"/>
    <property type="project" value="InterPro"/>
</dbReference>
<name>A0A4Y2B7D6_ARAVE</name>
<dbReference type="InterPro" id="IPR041588">
    <property type="entry name" value="Integrase_H2C2"/>
</dbReference>
<dbReference type="InterPro" id="IPR001584">
    <property type="entry name" value="Integrase_cat-core"/>
</dbReference>
<evidence type="ECO:0000313" key="3">
    <source>
        <dbReference type="EMBL" id="GBL88301.1"/>
    </source>
</evidence>
<proteinExistence type="predicted"/>
<dbReference type="Gene3D" id="1.10.340.70">
    <property type="match status" value="1"/>
</dbReference>
<evidence type="ECO:0000313" key="4">
    <source>
        <dbReference type="Proteomes" id="UP000499080"/>
    </source>
</evidence>
<dbReference type="SUPFAM" id="SSF53098">
    <property type="entry name" value="Ribonuclease H-like"/>
    <property type="match status" value="1"/>
</dbReference>
<dbReference type="GO" id="GO:0003676">
    <property type="term" value="F:nucleic acid binding"/>
    <property type="evidence" value="ECO:0007669"/>
    <property type="project" value="InterPro"/>
</dbReference>
<dbReference type="GO" id="GO:0003964">
    <property type="term" value="F:RNA-directed DNA polymerase activity"/>
    <property type="evidence" value="ECO:0007669"/>
    <property type="project" value="UniProtKB-EC"/>
</dbReference>
<dbReference type="AlphaFoldDB" id="A0A4Y2B7D6"/>
<keyword evidence="4" id="KW-1185">Reference proteome</keyword>
<dbReference type="PROSITE" id="PS50994">
    <property type="entry name" value="INTEGRASE"/>
    <property type="match status" value="1"/>
</dbReference>
<dbReference type="Proteomes" id="UP000499080">
    <property type="component" value="Unassembled WGS sequence"/>
</dbReference>